<dbReference type="Pfam" id="PF00582">
    <property type="entry name" value="Usp"/>
    <property type="match status" value="1"/>
</dbReference>
<evidence type="ECO:0000313" key="3">
    <source>
        <dbReference type="Proteomes" id="UP001596443"/>
    </source>
</evidence>
<gene>
    <name evidence="2" type="ORF">ACFQFD_17630</name>
</gene>
<dbReference type="Gene3D" id="3.40.50.620">
    <property type="entry name" value="HUPs"/>
    <property type="match status" value="1"/>
</dbReference>
<protein>
    <submittedName>
        <fullName evidence="2">Universal stress protein</fullName>
    </submittedName>
</protein>
<evidence type="ECO:0000259" key="1">
    <source>
        <dbReference type="Pfam" id="PF00582"/>
    </source>
</evidence>
<dbReference type="EMBL" id="JBHSWX010000012">
    <property type="protein sequence ID" value="MFC6787757.1"/>
    <property type="molecule type" value="Genomic_DNA"/>
</dbReference>
<dbReference type="AlphaFoldDB" id="A0ABD5TE90"/>
<dbReference type="SUPFAM" id="SSF52402">
    <property type="entry name" value="Adenine nucleotide alpha hydrolases-like"/>
    <property type="match status" value="1"/>
</dbReference>
<proteinExistence type="predicted"/>
<accession>A0ABD5TE90</accession>
<evidence type="ECO:0000313" key="2">
    <source>
        <dbReference type="EMBL" id="MFC6787757.1"/>
    </source>
</evidence>
<dbReference type="RefSeq" id="WP_390241728.1">
    <property type="nucleotide sequence ID" value="NZ_JBHSXB010000012.1"/>
</dbReference>
<keyword evidence="3" id="KW-1185">Reference proteome</keyword>
<name>A0ABD5TE90_9EURY</name>
<dbReference type="InterPro" id="IPR006016">
    <property type="entry name" value="UspA"/>
</dbReference>
<dbReference type="CDD" id="cd00293">
    <property type="entry name" value="USP-like"/>
    <property type="match status" value="1"/>
</dbReference>
<reference evidence="2 3" key="1">
    <citation type="journal article" date="2019" name="Int. J. Syst. Evol. Microbiol.">
        <title>The Global Catalogue of Microorganisms (GCM) 10K type strain sequencing project: providing services to taxonomists for standard genome sequencing and annotation.</title>
        <authorList>
            <consortium name="The Broad Institute Genomics Platform"/>
            <consortium name="The Broad Institute Genome Sequencing Center for Infectious Disease"/>
            <person name="Wu L."/>
            <person name="Ma J."/>
        </authorList>
    </citation>
    <scope>NUCLEOTIDE SEQUENCE [LARGE SCALE GENOMIC DNA]</scope>
    <source>
        <strain evidence="2 3">SYNS20</strain>
    </source>
</reference>
<feature type="domain" description="UspA" evidence="1">
    <location>
        <begin position="42"/>
        <end position="128"/>
    </location>
</feature>
<dbReference type="Proteomes" id="UP001596443">
    <property type="component" value="Unassembled WGS sequence"/>
</dbReference>
<sequence>MLYVLATNSTGRSAAMCDYLRPRLDADDVLHALNSQRGGDHTTSAELDRGRDALAVVNDRLSTVTTVETHQFVRGNDPATDVLRFVDRREADELVFAIRKRSAIGTVLFGSVAQDLLTDADVPMRVVPVAAAE</sequence>
<comment type="caution">
    <text evidence="2">The sequence shown here is derived from an EMBL/GenBank/DDBJ whole genome shotgun (WGS) entry which is preliminary data.</text>
</comment>
<dbReference type="InterPro" id="IPR014729">
    <property type="entry name" value="Rossmann-like_a/b/a_fold"/>
</dbReference>
<organism evidence="2 3">
    <name type="scientific">Halobaculum halobium</name>
    <dbReference type="NCBI Taxonomy" id="3032281"/>
    <lineage>
        <taxon>Archaea</taxon>
        <taxon>Methanobacteriati</taxon>
        <taxon>Methanobacteriota</taxon>
        <taxon>Stenosarchaea group</taxon>
        <taxon>Halobacteria</taxon>
        <taxon>Halobacteriales</taxon>
        <taxon>Haloferacaceae</taxon>
        <taxon>Halobaculum</taxon>
    </lineage>
</organism>